<dbReference type="InterPro" id="IPR052014">
    <property type="entry name" value="Dictyostelium_Tiger"/>
</dbReference>
<dbReference type="OrthoDB" id="1110382at2"/>
<dbReference type="CDD" id="cd00102">
    <property type="entry name" value="IPT"/>
    <property type="match status" value="1"/>
</dbReference>
<dbReference type="InterPro" id="IPR013783">
    <property type="entry name" value="Ig-like_fold"/>
</dbReference>
<evidence type="ECO:0000256" key="1">
    <source>
        <dbReference type="ARBA" id="ARBA00023180"/>
    </source>
</evidence>
<feature type="domain" description="IPT/TIG" evidence="3">
    <location>
        <begin position="613"/>
        <end position="721"/>
    </location>
</feature>
<evidence type="ECO:0000313" key="5">
    <source>
        <dbReference type="Proteomes" id="UP000266005"/>
    </source>
</evidence>
<gene>
    <name evidence="4" type="ORF">D1627_10830</name>
</gene>
<dbReference type="SMART" id="SM00429">
    <property type="entry name" value="IPT"/>
    <property type="match status" value="8"/>
</dbReference>
<dbReference type="PANTHER" id="PTHR31341">
    <property type="entry name" value="IPT/TIG DOMAIN-CONTAINING PROTEIN-RELATED-RELATED"/>
    <property type="match status" value="1"/>
</dbReference>
<evidence type="ECO:0000313" key="4">
    <source>
        <dbReference type="EMBL" id="RIJ37593.1"/>
    </source>
</evidence>
<dbReference type="RefSeq" id="WP_119432250.1">
    <property type="nucleotide sequence ID" value="NZ_QWGE01000003.1"/>
</dbReference>
<comment type="caution">
    <text evidence="4">The sequence shown here is derived from an EMBL/GenBank/DDBJ whole genome shotgun (WGS) entry which is preliminary data.</text>
</comment>
<dbReference type="CDD" id="cd00603">
    <property type="entry name" value="IPT_PCSR"/>
    <property type="match status" value="2"/>
</dbReference>
<feature type="domain" description="IPT/TIG" evidence="3">
    <location>
        <begin position="1551"/>
        <end position="1633"/>
    </location>
</feature>
<proteinExistence type="predicted"/>
<feature type="domain" description="IPT/TIG" evidence="3">
    <location>
        <begin position="1207"/>
        <end position="1296"/>
    </location>
</feature>
<dbReference type="Gene3D" id="2.60.40.10">
    <property type="entry name" value="Immunoglobulins"/>
    <property type="match status" value="18"/>
</dbReference>
<feature type="signal peptide" evidence="2">
    <location>
        <begin position="1"/>
        <end position="29"/>
    </location>
</feature>
<keyword evidence="5" id="KW-1185">Reference proteome</keyword>
<accession>A0A399S5C8</accession>
<dbReference type="InterPro" id="IPR026444">
    <property type="entry name" value="Secre_tail"/>
</dbReference>
<keyword evidence="1" id="KW-0325">Glycoprotein</keyword>
<dbReference type="Proteomes" id="UP000266005">
    <property type="component" value="Unassembled WGS sequence"/>
</dbReference>
<sequence length="1939" mass="198391">MTQNYSLYFIRRFLLSFFILLSLAFGVSAQTPTPAIATFDGPWAKNAEAGITATNLSADGAELSPSTFGGSAQFKATGSTVELAFKKLTVEARLRFTLKATSARSSYSTAMVVESSSSASDDDFITLGTITDQSKNEETRHTYTLPSGTQRVRFAMTQRNDANLLLDAVKIAVAPEIYSFSPGEGSFDTSVTIKGSGFTGATDVYFGGVVGTIVSNTGTELVAKVPAGAPTGKIAIATPEGTAESANEFTMAPPVVTTKFTPNLGAAGTQVTINGQYFAGATNVSFNGVSATIVSGSVTDTQLKAIVPLGATTGKISVTTPAGTGTSVANFTVSAPKLNTPAFNPTAAPVNASITLSGTGLSSVTKVTFLGADGDNTDDVDVAVAAPGASDTQLSISVPASAKTGKIKVTSANGTATSTNAFTVIPAPEFVAFSPEAGLATLGAATGTNVSITGRNLEGITTVTFANNVTVDVTGVALTDNGDGTKTFEVTVPEGAVTGTVSVTTPGGTATSAEAFVVYQTPVIASFTETARPGDIITLTGTSFTGVTNVTFLGASGDGGADDLTVTAASVTDTEITVVVPIGAVTGELSLTNDAGTGTTSALTPSEFVVDATPKIISFDPTFQKETGIITITGQNLGGLTDVTFFDGVTADVSGVTLNANPNGTQSFEIAVPTGATTGAFSVTTPAGTVTSPEDLTVVYQPDNITLAVTEGRVGDSFTITGINFTGATSVKVGGVEVDFIFVSDTEITASLVSGALTGVVSVENAAGIGSSTEDFTVLTTPLITGFTPASGTIGTTVTITGKLLSQIDAVTFGASAAIAPVSASESEVVVNVPADATTGTITVSGANGSDTSADEFTVILAPEITDFTPLSGAVGTEVTINGANFTVITAVQFNGIDATSFTVAPDGNSITAIVPADAAIGKVTVTNAAGTATSTDDFEVPAPIITALDKTEGYVGDAVTITGQFLTGASSVAFNGNAATSFIVDSDTQITAYPPANAGEGVVEVTTASGTASSNPFTFKVLSPEIADFYVGNQVDNIKEGYYNTEVTIVGQYFSGATEVRFGTITASFTPVPGEEDTKILAYVPKAILNQNINTISVTTPSGTGQSIETFKTLAPEVTAISINEGRVGDAVTITGRYFQDVEKIEFIGAEAIDVSTITPADAGTDGDGIPLKSFTVNVPTGAVTGSIVVTSLSGAGESEVFTVLAPKPLTLDPTEGRVNITTVTIGGKYFNSATSLVFLGDTGNNSDDVIVSGGDFTVVNDTTITVVVPAGAKTGPIAVTTPSGTGNSPTFTVLKPVIASLTPNQGQVGITEIIVAGQYFQDAFKLTVNGKVLNDSEFTFDNDEQIRFTVPIGASSGTGSVTVETPSGVSNSVTFTVLRPVITSITPTAGSKVGEQVTVTGRYFDDITNIRFAGSVNVLLTGITLTDAGTDVNGIPLKSFTVNVPNNARTGAVTVTTPSGTSAGYTYKVIPEITSFTATEGPFGTTITITGVAITGTQSVQFNGVPASFSNVNYNTVTAVVPSGSRTGKITLTTAGGTATSTNDFVVTSPIIDSLNPTEGKIGSTFVISGVNLRDVGKVEFGNGFSTSQFEESEDGLELTVVVPKGAGTGKVKVYTLEGPPATSSQTFTVIVPVITVSRSSLAQFEATVGEESSVQTYTVSATNLESDITIAAPARGNFMISLSESSGYISSGNLVIPNPNGDGTLAPTTIYVKYKPLDEDYHTGSIVHTATNASARVVSVTGNSTNTPLPVELASFKATLQGGNTVLTWVTASEENNSHFDIEMSMDGIAGFNKVGEVASKQTNSSVRTTYEFTHALGQESGTRYYRLKQVDLDGTSAYSKVVSVTYQAPKLVTQLLVAPNPINYNSKVYVTSEVAGEAALNLHSISGRKVYTKEIALLPGKNEVQLPVYDKLTKGMYVLTVTINGQVYQVKVLKQ</sequence>
<organism evidence="4 5">
    <name type="scientific">Pontibacter oryzae</name>
    <dbReference type="NCBI Taxonomy" id="2304593"/>
    <lineage>
        <taxon>Bacteria</taxon>
        <taxon>Pseudomonadati</taxon>
        <taxon>Bacteroidota</taxon>
        <taxon>Cytophagia</taxon>
        <taxon>Cytophagales</taxon>
        <taxon>Hymenobacteraceae</taxon>
        <taxon>Pontibacter</taxon>
    </lineage>
</organism>
<protein>
    <submittedName>
        <fullName evidence="4">T9SS C-terminal target domain-containing protein</fullName>
    </submittedName>
</protein>
<feature type="domain" description="IPT/TIG" evidence="3">
    <location>
        <begin position="781"/>
        <end position="860"/>
    </location>
</feature>
<feature type="domain" description="IPT/TIG" evidence="3">
    <location>
        <begin position="862"/>
        <end position="942"/>
    </location>
</feature>
<dbReference type="InterPro" id="IPR014756">
    <property type="entry name" value="Ig_E-set"/>
</dbReference>
<feature type="chain" id="PRO_5017200042" evidence="2">
    <location>
        <begin position="30"/>
        <end position="1939"/>
    </location>
</feature>
<evidence type="ECO:0000256" key="2">
    <source>
        <dbReference type="SAM" id="SignalP"/>
    </source>
</evidence>
<dbReference type="SUPFAM" id="SSF81296">
    <property type="entry name" value="E set domains"/>
    <property type="match status" value="13"/>
</dbReference>
<feature type="domain" description="IPT/TIG" evidence="3">
    <location>
        <begin position="1297"/>
        <end position="1380"/>
    </location>
</feature>
<keyword evidence="2" id="KW-0732">Signal</keyword>
<name>A0A399S5C8_9BACT</name>
<feature type="domain" description="IPT/TIG" evidence="3">
    <location>
        <begin position="943"/>
        <end position="1023"/>
    </location>
</feature>
<dbReference type="NCBIfam" id="TIGR04183">
    <property type="entry name" value="Por_Secre_tail"/>
    <property type="match status" value="1"/>
</dbReference>
<feature type="domain" description="IPT/TIG" evidence="3">
    <location>
        <begin position="1381"/>
        <end position="1470"/>
    </location>
</feature>
<dbReference type="InterPro" id="IPR002909">
    <property type="entry name" value="IPT_dom"/>
</dbReference>
<evidence type="ECO:0000259" key="3">
    <source>
        <dbReference type="SMART" id="SM00429"/>
    </source>
</evidence>
<reference evidence="5" key="1">
    <citation type="submission" date="2018-08" db="EMBL/GenBank/DDBJ databases">
        <title>Mucilaginibacter sp. MYSH2.</title>
        <authorList>
            <person name="Seo T."/>
        </authorList>
    </citation>
    <scope>NUCLEOTIDE SEQUENCE [LARGE SCALE GENOMIC DNA]</scope>
    <source>
        <strain evidence="5">KIRAN</strain>
    </source>
</reference>
<dbReference type="Pfam" id="PF01833">
    <property type="entry name" value="TIG"/>
    <property type="match status" value="9"/>
</dbReference>
<dbReference type="EMBL" id="QWGE01000003">
    <property type="protein sequence ID" value="RIJ37593.1"/>
    <property type="molecule type" value="Genomic_DNA"/>
</dbReference>